<sequence>MASTAANASQESFPAYEGRMHYIEGYVPSSLAAPHSSLERSSTWMGMGLVLTSLAGFGTLVFGLASLLWNPLQAGLFFTILGAVIAVVCLVGGFGLIHFGRRNYRRYVAETGRHV</sequence>
<organism evidence="1 2">
    <name type="scientific">Corynebacterium poyangense</name>
    <dbReference type="NCBI Taxonomy" id="2684405"/>
    <lineage>
        <taxon>Bacteria</taxon>
        <taxon>Bacillati</taxon>
        <taxon>Actinomycetota</taxon>
        <taxon>Actinomycetes</taxon>
        <taxon>Mycobacteriales</taxon>
        <taxon>Corynebacteriaceae</taxon>
        <taxon>Corynebacterium</taxon>
    </lineage>
</organism>
<gene>
    <name evidence="1" type="ORF">GP475_01785</name>
</gene>
<reference evidence="1 2" key="1">
    <citation type="submission" date="2019-12" db="EMBL/GenBank/DDBJ databases">
        <title>Corynebacterium sp. nov., isolated from feces of the Anser Albifrons in China.</title>
        <authorList>
            <person name="Liu Q."/>
        </authorList>
    </citation>
    <scope>NUCLEOTIDE SEQUENCE [LARGE SCALE GENOMIC DNA]</scope>
    <source>
        <strain evidence="1 2">4H37-19</strain>
    </source>
</reference>
<proteinExistence type="predicted"/>
<dbReference type="RefSeq" id="WP_187974956.1">
    <property type="nucleotide sequence ID" value="NZ_CP046884.1"/>
</dbReference>
<keyword evidence="2" id="KW-1185">Reference proteome</keyword>
<evidence type="ECO:0000313" key="1">
    <source>
        <dbReference type="EMBL" id="QNQ89501.1"/>
    </source>
</evidence>
<protein>
    <submittedName>
        <fullName evidence="1">Uncharacterized protein</fullName>
    </submittedName>
</protein>
<dbReference type="KEGG" id="cpoy:GP475_01785"/>
<dbReference type="InterPro" id="IPR036259">
    <property type="entry name" value="MFS_trans_sf"/>
</dbReference>
<dbReference type="AlphaFoldDB" id="A0A7H0SLS6"/>
<evidence type="ECO:0000313" key="2">
    <source>
        <dbReference type="Proteomes" id="UP000516320"/>
    </source>
</evidence>
<accession>A0A7H0SLS6</accession>
<dbReference type="Proteomes" id="UP000516320">
    <property type="component" value="Chromosome"/>
</dbReference>
<dbReference type="SUPFAM" id="SSF103473">
    <property type="entry name" value="MFS general substrate transporter"/>
    <property type="match status" value="1"/>
</dbReference>
<dbReference type="EMBL" id="CP046884">
    <property type="protein sequence ID" value="QNQ89501.1"/>
    <property type="molecule type" value="Genomic_DNA"/>
</dbReference>
<name>A0A7H0SLS6_9CORY</name>